<comment type="caution">
    <text evidence="3">The sequence shown here is derived from an EMBL/GenBank/DDBJ whole genome shotgun (WGS) entry which is preliminary data.</text>
</comment>
<dbReference type="EMBL" id="JADEXQ010000059">
    <property type="protein sequence ID" value="MBE9031318.1"/>
    <property type="molecule type" value="Genomic_DNA"/>
</dbReference>
<evidence type="ECO:0000256" key="2">
    <source>
        <dbReference type="SAM" id="Phobius"/>
    </source>
</evidence>
<dbReference type="RefSeq" id="WP_264326147.1">
    <property type="nucleotide sequence ID" value="NZ_JADEXQ010000059.1"/>
</dbReference>
<dbReference type="Proteomes" id="UP000625316">
    <property type="component" value="Unassembled WGS sequence"/>
</dbReference>
<accession>A0A928VMG8</accession>
<evidence type="ECO:0000256" key="1">
    <source>
        <dbReference type="SAM" id="MobiDB-lite"/>
    </source>
</evidence>
<feature type="transmembrane region" description="Helical" evidence="2">
    <location>
        <begin position="149"/>
        <end position="168"/>
    </location>
</feature>
<reference evidence="3" key="1">
    <citation type="submission" date="2020-10" db="EMBL/GenBank/DDBJ databases">
        <authorList>
            <person name="Castelo-Branco R."/>
            <person name="Eusebio N."/>
            <person name="Adriana R."/>
            <person name="Vieira A."/>
            <person name="Brugerolle De Fraissinette N."/>
            <person name="Rezende De Castro R."/>
            <person name="Schneider M.P."/>
            <person name="Vasconcelos V."/>
            <person name="Leao P.N."/>
        </authorList>
    </citation>
    <scope>NUCLEOTIDE SEQUENCE</scope>
    <source>
        <strain evidence="3">LEGE 11480</strain>
    </source>
</reference>
<dbReference type="AlphaFoldDB" id="A0A928VMG8"/>
<sequence length="215" mass="23539">MNHRPHLNSISPALFGLVIICFFLPFTTVSCQNINFVTLSGFQLATGTQIEQTSGLLSSAVTNNQLLAQAASRKSQRKTAKQTPNQKPKSLPPKTSLTPKERQQIAQAEKFYKQAQAYRLQPNPISALLLGVACGGVAMIGVTIRQKALVEAILAGVGLLLLFCLKVMVDRQTSKAGFGIFRADYTTGYWTTLWLLVGNAGWNGYRCWRDMTDSG</sequence>
<protein>
    <submittedName>
        <fullName evidence="3">Uncharacterized protein</fullName>
    </submittedName>
</protein>
<keyword evidence="2" id="KW-0812">Transmembrane</keyword>
<evidence type="ECO:0000313" key="3">
    <source>
        <dbReference type="EMBL" id="MBE9031318.1"/>
    </source>
</evidence>
<keyword evidence="2" id="KW-0472">Membrane</keyword>
<feature type="transmembrane region" description="Helical" evidence="2">
    <location>
        <begin position="125"/>
        <end position="142"/>
    </location>
</feature>
<feature type="compositionally biased region" description="Polar residues" evidence="1">
    <location>
        <begin position="81"/>
        <end position="98"/>
    </location>
</feature>
<feature type="transmembrane region" description="Helical" evidence="2">
    <location>
        <begin position="188"/>
        <end position="205"/>
    </location>
</feature>
<organism evidence="3 4">
    <name type="scientific">Romeriopsis navalis LEGE 11480</name>
    <dbReference type="NCBI Taxonomy" id="2777977"/>
    <lineage>
        <taxon>Bacteria</taxon>
        <taxon>Bacillati</taxon>
        <taxon>Cyanobacteriota</taxon>
        <taxon>Cyanophyceae</taxon>
        <taxon>Leptolyngbyales</taxon>
        <taxon>Leptolyngbyaceae</taxon>
        <taxon>Romeriopsis</taxon>
        <taxon>Romeriopsis navalis</taxon>
    </lineage>
</organism>
<keyword evidence="4" id="KW-1185">Reference proteome</keyword>
<gene>
    <name evidence="3" type="ORF">IQ266_16405</name>
</gene>
<proteinExistence type="predicted"/>
<dbReference type="PROSITE" id="PS51257">
    <property type="entry name" value="PROKAR_LIPOPROTEIN"/>
    <property type="match status" value="1"/>
</dbReference>
<feature type="region of interest" description="Disordered" evidence="1">
    <location>
        <begin position="72"/>
        <end position="100"/>
    </location>
</feature>
<evidence type="ECO:0000313" key="4">
    <source>
        <dbReference type="Proteomes" id="UP000625316"/>
    </source>
</evidence>
<name>A0A928VMG8_9CYAN</name>
<keyword evidence="2" id="KW-1133">Transmembrane helix</keyword>